<accession>F4SAY4</accession>
<proteinExistence type="predicted"/>
<name>F4SAY4_MELLP</name>
<organism evidence="2">
    <name type="scientific">Melampsora larici-populina (strain 98AG31 / pathotype 3-4-7)</name>
    <name type="common">Poplar leaf rust fungus</name>
    <dbReference type="NCBI Taxonomy" id="747676"/>
    <lineage>
        <taxon>Eukaryota</taxon>
        <taxon>Fungi</taxon>
        <taxon>Dikarya</taxon>
        <taxon>Basidiomycota</taxon>
        <taxon>Pucciniomycotina</taxon>
        <taxon>Pucciniomycetes</taxon>
        <taxon>Pucciniales</taxon>
        <taxon>Melampsoraceae</taxon>
        <taxon>Melampsora</taxon>
    </lineage>
</organism>
<dbReference type="Proteomes" id="UP000001072">
    <property type="component" value="Unassembled WGS sequence"/>
</dbReference>
<reference evidence="2" key="1">
    <citation type="journal article" date="2011" name="Proc. Natl. Acad. Sci. U.S.A.">
        <title>Obligate biotrophy features unraveled by the genomic analysis of rust fungi.</title>
        <authorList>
            <person name="Duplessis S."/>
            <person name="Cuomo C.A."/>
            <person name="Lin Y.-C."/>
            <person name="Aerts A."/>
            <person name="Tisserant E."/>
            <person name="Veneault-Fourrey C."/>
            <person name="Joly D.L."/>
            <person name="Hacquard S."/>
            <person name="Amselem J."/>
            <person name="Cantarel B.L."/>
            <person name="Chiu R."/>
            <person name="Coutinho P.M."/>
            <person name="Feau N."/>
            <person name="Field M."/>
            <person name="Frey P."/>
            <person name="Gelhaye E."/>
            <person name="Goldberg J."/>
            <person name="Grabherr M.G."/>
            <person name="Kodira C.D."/>
            <person name="Kohler A."/>
            <person name="Kuees U."/>
            <person name="Lindquist E.A."/>
            <person name="Lucas S.M."/>
            <person name="Mago R."/>
            <person name="Mauceli E."/>
            <person name="Morin E."/>
            <person name="Murat C."/>
            <person name="Pangilinan J.L."/>
            <person name="Park R."/>
            <person name="Pearson M."/>
            <person name="Quesneville H."/>
            <person name="Rouhier N."/>
            <person name="Sakthikumar S."/>
            <person name="Salamov A.A."/>
            <person name="Schmutz J."/>
            <person name="Selles B."/>
            <person name="Shapiro H."/>
            <person name="Tanguay P."/>
            <person name="Tuskan G.A."/>
            <person name="Henrissat B."/>
            <person name="Van de Peer Y."/>
            <person name="Rouze P."/>
            <person name="Ellis J.G."/>
            <person name="Dodds P.N."/>
            <person name="Schein J.E."/>
            <person name="Zhong S."/>
            <person name="Hamelin R.C."/>
            <person name="Grigoriev I.V."/>
            <person name="Szabo L.J."/>
            <person name="Martin F."/>
        </authorList>
    </citation>
    <scope>NUCLEOTIDE SEQUENCE [LARGE SCALE GENOMIC DNA]</scope>
    <source>
        <strain evidence="2">98AG31 / pathotype 3-4-7</strain>
    </source>
</reference>
<dbReference type="VEuPathDB" id="FungiDB:MELLADRAFT_113748"/>
<evidence type="ECO:0000313" key="1">
    <source>
        <dbReference type="EMBL" id="EGF98203.1"/>
    </source>
</evidence>
<dbReference type="HOGENOM" id="CLU_1835602_0_0_1"/>
<dbReference type="InParanoid" id="F4SAY4"/>
<keyword evidence="2" id="KW-1185">Reference proteome</keyword>
<dbReference type="AlphaFoldDB" id="F4SAY4"/>
<gene>
    <name evidence="1" type="ORF">MELLADRAFT_113748</name>
</gene>
<dbReference type="EMBL" id="GL883182">
    <property type="protein sequence ID" value="EGF98203.1"/>
    <property type="molecule type" value="Genomic_DNA"/>
</dbReference>
<protein>
    <submittedName>
        <fullName evidence="1">Uncharacterized protein</fullName>
    </submittedName>
</protein>
<dbReference type="GeneID" id="18925085"/>
<sequence length="140" mass="15864">MAPAIVGARAQNIDFCDIYSSDGHHREEPWIIANRVAEMELEDRTTICMTHLEESHSVNPFDETLLLAQAQVARKGLAKVNDNWEVDRGLLHHHVYTPDQWLLPGSRAPSYNAAQTQAQLLWTTRVVPYLPPGAVYRSDF</sequence>
<dbReference type="KEGG" id="mlr:MELLADRAFT_113748"/>
<dbReference type="RefSeq" id="XP_007418552.1">
    <property type="nucleotide sequence ID" value="XM_007418490.1"/>
</dbReference>
<evidence type="ECO:0000313" key="2">
    <source>
        <dbReference type="Proteomes" id="UP000001072"/>
    </source>
</evidence>